<evidence type="ECO:0000256" key="1">
    <source>
        <dbReference type="ARBA" id="ARBA00004651"/>
    </source>
</evidence>
<feature type="transmembrane region" description="Helical" evidence="8">
    <location>
        <begin position="285"/>
        <end position="304"/>
    </location>
</feature>
<keyword evidence="10" id="KW-1185">Reference proteome</keyword>
<feature type="transmembrane region" description="Helical" evidence="8">
    <location>
        <begin position="453"/>
        <end position="476"/>
    </location>
</feature>
<feature type="transmembrane region" description="Helical" evidence="8">
    <location>
        <begin position="367"/>
        <end position="390"/>
    </location>
</feature>
<keyword evidence="3" id="KW-0813">Transport</keyword>
<dbReference type="InterPro" id="IPR017588">
    <property type="entry name" value="UacT-like"/>
</dbReference>
<dbReference type="AlphaFoldDB" id="A0A2S3VZK1"/>
<dbReference type="InterPro" id="IPR006042">
    <property type="entry name" value="Xan_ur_permease"/>
</dbReference>
<reference evidence="9 10" key="1">
    <citation type="submission" date="2018-01" db="EMBL/GenBank/DDBJ databases">
        <title>Draft Genome Sequence of Komagataeibacter maltaceti LMG 1529, a Vinegar Producing Acetic Acid Bacterium Isolated from Malt Vinegar Brewery Acetifiers.</title>
        <authorList>
            <person name="Zhang Q."/>
            <person name="Hollensteiner J."/>
            <person name="Poehlein A."/>
            <person name="Daniel R."/>
        </authorList>
    </citation>
    <scope>NUCLEOTIDE SEQUENCE [LARGE SCALE GENOMIC DNA]</scope>
    <source>
        <strain evidence="9 10">LMG 1529</strain>
    </source>
</reference>
<evidence type="ECO:0000256" key="3">
    <source>
        <dbReference type="ARBA" id="ARBA00022448"/>
    </source>
</evidence>
<comment type="similarity">
    <text evidence="2">Belongs to the nucleobase:cation symporter-2 (NCS2) (TC 2.A.40) family.</text>
</comment>
<dbReference type="GO" id="GO:0005886">
    <property type="term" value="C:plasma membrane"/>
    <property type="evidence" value="ECO:0007669"/>
    <property type="project" value="UniProtKB-SubCell"/>
</dbReference>
<keyword evidence="4" id="KW-1003">Cell membrane</keyword>
<evidence type="ECO:0000313" key="9">
    <source>
        <dbReference type="EMBL" id="POF62064.1"/>
    </source>
</evidence>
<dbReference type="EMBL" id="POTC01000034">
    <property type="protein sequence ID" value="POF62064.1"/>
    <property type="molecule type" value="Genomic_DNA"/>
</dbReference>
<dbReference type="NCBIfam" id="TIGR00801">
    <property type="entry name" value="ncs2"/>
    <property type="match status" value="1"/>
</dbReference>
<feature type="transmembrane region" description="Helical" evidence="8">
    <location>
        <begin position="101"/>
        <end position="122"/>
    </location>
</feature>
<sequence>MKSFRVLPFDQKRQCLSKLFEKIFAKNFCFYQQAVPQRPFIVTPKATTTMQHSRPDPVDEVLPPGMLFTFGLQHALVMYSGTVAVPLIFAATLGMDMGQTITLINSGLMTSGVATIIQTVGIGKIGSRLPIVQGSSFVTLASMLMIGQAYGTSAIFGAIIGAGGCTLVLAPALGRLMRFFPPVAIGCLLTVIGLTLIPVAGVWLGGGTPSDAAFGATPNLLLGGVTMAVTLAVYAMGSGFVSNISVLLGLIVGSLIALACGMGHFQAVHDAPWFALSMPMAFGVPTFHLVPVVIMTLTMLVILAETTGNCIAVGRLVERPTDEETLIAAFRADGLSTMLGGVFNSFPYNAFTQNTGLIAMTNIRSRFVVAAAGVVLIVLGLFPKLGAVIAAMPAPVLGGCALVMFGMTAMGGIRELSHVRFDGTRNGMIAAVSMGLGMLPMACPTLFAHTSGLARLFLGNGVFLCVSSAVVLNLLIGEKIPTLEEELDPARARQAP</sequence>
<feature type="transmembrane region" description="Helical" evidence="8">
    <location>
        <begin position="396"/>
        <end position="416"/>
    </location>
</feature>
<keyword evidence="6 8" id="KW-1133">Transmembrane helix</keyword>
<evidence type="ECO:0000256" key="2">
    <source>
        <dbReference type="ARBA" id="ARBA00008821"/>
    </source>
</evidence>
<comment type="subcellular location">
    <subcellularLocation>
        <location evidence="1">Cell membrane</location>
        <topology evidence="1">Multi-pass membrane protein</topology>
    </subcellularLocation>
</comment>
<feature type="transmembrane region" description="Helical" evidence="8">
    <location>
        <begin position="246"/>
        <end position="265"/>
    </location>
</feature>
<feature type="transmembrane region" description="Helical" evidence="8">
    <location>
        <begin position="428"/>
        <end position="447"/>
    </location>
</feature>
<organism evidence="9 10">
    <name type="scientific">Novacetimonas maltaceti</name>
    <dbReference type="NCBI Taxonomy" id="1203393"/>
    <lineage>
        <taxon>Bacteria</taxon>
        <taxon>Pseudomonadati</taxon>
        <taxon>Pseudomonadota</taxon>
        <taxon>Alphaproteobacteria</taxon>
        <taxon>Acetobacterales</taxon>
        <taxon>Acetobacteraceae</taxon>
        <taxon>Novacetimonas</taxon>
    </lineage>
</organism>
<protein>
    <submittedName>
        <fullName evidence="9">Uric acid transporter UacT</fullName>
    </submittedName>
</protein>
<feature type="transmembrane region" description="Helical" evidence="8">
    <location>
        <begin position="212"/>
        <end position="234"/>
    </location>
</feature>
<evidence type="ECO:0000256" key="8">
    <source>
        <dbReference type="SAM" id="Phobius"/>
    </source>
</evidence>
<accession>A0A2S3VZK1</accession>
<dbReference type="GO" id="GO:0042907">
    <property type="term" value="F:xanthine transmembrane transporter activity"/>
    <property type="evidence" value="ECO:0007669"/>
    <property type="project" value="TreeGrafter"/>
</dbReference>
<dbReference type="PANTHER" id="PTHR42810:SF4">
    <property type="entry name" value="URIC ACID TRANSPORTER UACT"/>
    <property type="match status" value="1"/>
</dbReference>
<name>A0A2S3VZK1_9PROT</name>
<dbReference type="Pfam" id="PF00860">
    <property type="entry name" value="Xan_ur_permease"/>
    <property type="match status" value="1"/>
</dbReference>
<feature type="transmembrane region" description="Helical" evidence="8">
    <location>
        <begin position="185"/>
        <end position="206"/>
    </location>
</feature>
<evidence type="ECO:0000256" key="4">
    <source>
        <dbReference type="ARBA" id="ARBA00022475"/>
    </source>
</evidence>
<dbReference type="PANTHER" id="PTHR42810">
    <property type="entry name" value="PURINE PERMEASE C1399.01C-RELATED"/>
    <property type="match status" value="1"/>
</dbReference>
<proteinExistence type="inferred from homology"/>
<gene>
    <name evidence="9" type="primary">uacT</name>
    <name evidence="9" type="ORF">KMAL_22850</name>
</gene>
<evidence type="ECO:0000256" key="6">
    <source>
        <dbReference type="ARBA" id="ARBA00022989"/>
    </source>
</evidence>
<dbReference type="Proteomes" id="UP000237344">
    <property type="component" value="Unassembled WGS sequence"/>
</dbReference>
<feature type="transmembrane region" description="Helical" evidence="8">
    <location>
        <begin position="76"/>
        <end position="95"/>
    </location>
</feature>
<dbReference type="NCBIfam" id="TIGR03173">
    <property type="entry name" value="pbuX"/>
    <property type="match status" value="1"/>
</dbReference>
<feature type="transmembrane region" description="Helical" evidence="8">
    <location>
        <begin position="153"/>
        <end position="173"/>
    </location>
</feature>
<keyword evidence="7 8" id="KW-0472">Membrane</keyword>
<dbReference type="NCBIfam" id="NF037981">
    <property type="entry name" value="NCS2_1"/>
    <property type="match status" value="1"/>
</dbReference>
<dbReference type="InterPro" id="IPR006043">
    <property type="entry name" value="NCS2"/>
</dbReference>
<evidence type="ECO:0000313" key="10">
    <source>
        <dbReference type="Proteomes" id="UP000237344"/>
    </source>
</evidence>
<keyword evidence="5 8" id="KW-0812">Transmembrane</keyword>
<evidence type="ECO:0000256" key="7">
    <source>
        <dbReference type="ARBA" id="ARBA00023136"/>
    </source>
</evidence>
<evidence type="ECO:0000256" key="5">
    <source>
        <dbReference type="ARBA" id="ARBA00022692"/>
    </source>
</evidence>
<comment type="caution">
    <text evidence="9">The sequence shown here is derived from an EMBL/GenBank/DDBJ whole genome shotgun (WGS) entry which is preliminary data.</text>
</comment>